<feature type="compositionally biased region" description="Basic residues" evidence="1">
    <location>
        <begin position="329"/>
        <end position="353"/>
    </location>
</feature>
<feature type="region of interest" description="Disordered" evidence="1">
    <location>
        <begin position="155"/>
        <end position="239"/>
    </location>
</feature>
<feature type="region of interest" description="Disordered" evidence="1">
    <location>
        <begin position="761"/>
        <end position="783"/>
    </location>
</feature>
<feature type="compositionally biased region" description="Polar residues" evidence="1">
    <location>
        <begin position="586"/>
        <end position="604"/>
    </location>
</feature>
<feature type="region of interest" description="Disordered" evidence="1">
    <location>
        <begin position="709"/>
        <end position="740"/>
    </location>
</feature>
<dbReference type="AlphaFoldDB" id="A0A3Q3K8I8"/>
<evidence type="ECO:0000313" key="3">
    <source>
        <dbReference type="Ensembl" id="ENSMALP00000025610.1"/>
    </source>
</evidence>
<feature type="region of interest" description="Disordered" evidence="1">
    <location>
        <begin position="586"/>
        <end position="622"/>
    </location>
</feature>
<dbReference type="InterPro" id="IPR019391">
    <property type="entry name" value="Storkhead-box_WHD"/>
</dbReference>
<feature type="region of interest" description="Disordered" evidence="1">
    <location>
        <begin position="1"/>
        <end position="25"/>
    </location>
</feature>
<feature type="compositionally biased region" description="Low complexity" evidence="1">
    <location>
        <begin position="728"/>
        <end position="740"/>
    </location>
</feature>
<reference evidence="3" key="2">
    <citation type="submission" date="2025-09" db="UniProtKB">
        <authorList>
            <consortium name="Ensembl"/>
        </authorList>
    </citation>
    <scope>IDENTIFICATION</scope>
</reference>
<sequence length="910" mass="101539">MKKNRSGNLRRAWPSSELTERPLEHSLSRSEKDILVLVPPPLALAGDVSPISMSPISQSQFIPLGEILCLAISAMNSAHKPVNQEALVEHLTASFPGVPTPSAEVLRHTLNMLVRERKIYPTPEGYFIVTPQTYFITPSLIRTNNKWYHLDDRLPEHQSQQQQQQQQQAQQCTSPKSGNVTPSTPGCLRERPPRRNHGDSYNSHREDPSRLHAPALQSNTSAKEHRGEPPSGEKQSKRFGLRLFRLSFKKDKMRQLATFSAQFPPEEWPLRDEDVPTTPIPREVEMEIIRRINPDLTVENVARHTAVMKRLEEERTQKNKAGSSAQHSARSRRGRGHRRAPHGKSRSHSKPRTSRGELSEGSNWDLVFMERDYRFFSHSLVRSPREAMYTLERRRSGGATYLVHSNPNITEAYCPVTPEWDVSGELAKRRTEMPFPEPSRGTCQSRVQRSHSHNQDRKSRHERSDQAKERSRSMDNSLKGPSIGAPEDFEPSLEEHSHYYTDDGTLRATQKSSHYSRIMFSAAKFHSDFNVPDMGKGSLDESRIRSTIERNKSRDSLPTYNELMGLSSKPSTDEYFQCNTSNETILTAPSPQAKSEYDTLTSSGGLRKGSPADRQTPHLTSPHTMEYKEDLSAAKGQNGSVRLTPSQTPEPVQNARLTPHQHNVDPGGGGGGMVIKRKEIFSKDTLFKPPHNALSTGYVDSSYTKSGTLRKASHAKSTEALDNPEPQQPSNSATSSASPAVLQGCLEPTVPSASFDYYNVSDDEEEEEAEEDSHKDGGGGEGTMQWLLEREKDHDLQRKLETNLTLLSPKETENSSSQKSAHSGRLDSMDSSSVTVDSGFNSPRTRESLASNTSSIVESNRRQNPALSPGHIGTSSIGLPFSFRAIPEPPTTQPEKLQKSSNCLASITSV</sequence>
<feature type="region of interest" description="Disordered" evidence="1">
    <location>
        <begin position="431"/>
        <end position="490"/>
    </location>
</feature>
<feature type="region of interest" description="Disordered" evidence="1">
    <location>
        <begin position="638"/>
        <end position="673"/>
    </location>
</feature>
<feature type="domain" description="Winged helix Storkhead-box1" evidence="2">
    <location>
        <begin position="53"/>
        <end position="131"/>
    </location>
</feature>
<dbReference type="PANTHER" id="PTHR22437">
    <property type="entry name" value="WINGED HELIX DOMAIN-CONTAINING PROTEIN"/>
    <property type="match status" value="1"/>
</dbReference>
<dbReference type="InterPro" id="IPR040126">
    <property type="entry name" value="STOX1/2"/>
</dbReference>
<accession>A0A3Q3K8I8</accession>
<dbReference type="Proteomes" id="UP000261600">
    <property type="component" value="Unplaced"/>
</dbReference>
<feature type="compositionally biased region" description="Acidic residues" evidence="1">
    <location>
        <begin position="761"/>
        <end position="771"/>
    </location>
</feature>
<feature type="compositionally biased region" description="Low complexity" evidence="1">
    <location>
        <begin position="158"/>
        <end position="171"/>
    </location>
</feature>
<dbReference type="GO" id="GO:0006357">
    <property type="term" value="P:regulation of transcription by RNA polymerase II"/>
    <property type="evidence" value="ECO:0007669"/>
    <property type="project" value="InterPro"/>
</dbReference>
<feature type="compositionally biased region" description="Polar residues" evidence="1">
    <location>
        <begin position="172"/>
        <end position="184"/>
    </location>
</feature>
<proteinExistence type="predicted"/>
<dbReference type="Ensembl" id="ENSMALT00000026085.1">
    <property type="protein sequence ID" value="ENSMALP00000025610.1"/>
    <property type="gene ID" value="ENSMALG00000017804.1"/>
</dbReference>
<dbReference type="GO" id="GO:0000977">
    <property type="term" value="F:RNA polymerase II transcription regulatory region sequence-specific DNA binding"/>
    <property type="evidence" value="ECO:0007669"/>
    <property type="project" value="TreeGrafter"/>
</dbReference>
<feature type="region of interest" description="Disordered" evidence="1">
    <location>
        <begin position="312"/>
        <end position="360"/>
    </location>
</feature>
<reference evidence="3" key="1">
    <citation type="submission" date="2025-08" db="UniProtKB">
        <authorList>
            <consortium name="Ensembl"/>
        </authorList>
    </citation>
    <scope>IDENTIFICATION</scope>
</reference>
<feature type="compositionally biased region" description="Basic and acidic residues" evidence="1">
    <location>
        <begin position="188"/>
        <end position="210"/>
    </location>
</feature>
<dbReference type="GO" id="GO:0005634">
    <property type="term" value="C:nucleus"/>
    <property type="evidence" value="ECO:0007669"/>
    <property type="project" value="TreeGrafter"/>
</dbReference>
<feature type="compositionally biased region" description="Polar residues" evidence="1">
    <location>
        <begin position="839"/>
        <end position="866"/>
    </location>
</feature>
<name>A0A3Q3K8I8_MONAL</name>
<feature type="compositionally biased region" description="Polar residues" evidence="1">
    <location>
        <begin position="638"/>
        <end position="651"/>
    </location>
</feature>
<dbReference type="GO" id="GO:0005737">
    <property type="term" value="C:cytoplasm"/>
    <property type="evidence" value="ECO:0007669"/>
    <property type="project" value="TreeGrafter"/>
</dbReference>
<feature type="compositionally biased region" description="Basic and acidic residues" evidence="1">
    <location>
        <begin position="453"/>
        <end position="473"/>
    </location>
</feature>
<feature type="compositionally biased region" description="Polar residues" evidence="1">
    <location>
        <begin position="893"/>
        <end position="910"/>
    </location>
</feature>
<evidence type="ECO:0000313" key="4">
    <source>
        <dbReference type="Proteomes" id="UP000261600"/>
    </source>
</evidence>
<keyword evidence="4" id="KW-1185">Reference proteome</keyword>
<organism evidence="3 4">
    <name type="scientific">Monopterus albus</name>
    <name type="common">Swamp eel</name>
    <dbReference type="NCBI Taxonomy" id="43700"/>
    <lineage>
        <taxon>Eukaryota</taxon>
        <taxon>Metazoa</taxon>
        <taxon>Chordata</taxon>
        <taxon>Craniata</taxon>
        <taxon>Vertebrata</taxon>
        <taxon>Euteleostomi</taxon>
        <taxon>Actinopterygii</taxon>
        <taxon>Neopterygii</taxon>
        <taxon>Teleostei</taxon>
        <taxon>Neoteleostei</taxon>
        <taxon>Acanthomorphata</taxon>
        <taxon>Anabantaria</taxon>
        <taxon>Synbranchiformes</taxon>
        <taxon>Synbranchidae</taxon>
        <taxon>Monopterus</taxon>
    </lineage>
</organism>
<evidence type="ECO:0000259" key="2">
    <source>
        <dbReference type="Pfam" id="PF10264"/>
    </source>
</evidence>
<dbReference type="Pfam" id="PF10264">
    <property type="entry name" value="WHD_Storkhead"/>
    <property type="match status" value="1"/>
</dbReference>
<feature type="compositionally biased region" description="Low complexity" evidence="1">
    <location>
        <begin position="829"/>
        <end position="838"/>
    </location>
</feature>
<feature type="region of interest" description="Disordered" evidence="1">
    <location>
        <begin position="803"/>
        <end position="910"/>
    </location>
</feature>
<evidence type="ECO:0000256" key="1">
    <source>
        <dbReference type="SAM" id="MobiDB-lite"/>
    </source>
</evidence>
<protein>
    <recommendedName>
        <fullName evidence="2">Winged helix Storkhead-box1 domain-containing protein</fullName>
    </recommendedName>
</protein>
<dbReference type="PANTHER" id="PTHR22437:SF2">
    <property type="entry name" value="STORKHEAD-BOX PROTEIN 2"/>
    <property type="match status" value="1"/>
</dbReference>